<dbReference type="GO" id="GO:0008270">
    <property type="term" value="F:zinc ion binding"/>
    <property type="evidence" value="ECO:0007669"/>
    <property type="project" value="UniProtKB-KW"/>
</dbReference>
<feature type="compositionally biased region" description="Low complexity" evidence="2">
    <location>
        <begin position="59"/>
        <end position="81"/>
    </location>
</feature>
<dbReference type="Pfam" id="PF19259">
    <property type="entry name" value="Ty3_capsid"/>
    <property type="match status" value="1"/>
</dbReference>
<accession>A0A3P9JJ87</accession>
<dbReference type="Proteomes" id="UP000265200">
    <property type="component" value="Chromosome 15"/>
</dbReference>
<sequence>MDTAGADHSGAEAGNQERIIQLQAEQLDYLRRGMLEMAGRQEQQLTALHKRLDLLVTEVQPSSSSQTPHPSSSSSPAPVAPFQTSPAPVVQLARPERFSGDSGDCRAFITQCELHLELHTAAFPTERSKVAFMISHLTDRAGAWATAEWQRGATTCASLPAFLEAFTQVFQHTKPGREAARALMRLRQGPWRVADYAIEFRTLGSESDWNPAALTDAFLEGLSEEMKDQLAPLEIPSSLEPLIALAIRIDNRLQDRRKGRRAEVPRFEGRSVDSSRSSHHALSAASTDLSEPLTDEPMLLGHGCLSSAERKRRITAGECLYCGQRGHFCRACPKSPLVIKCGHTDEWRSSAHHF</sequence>
<dbReference type="PROSITE" id="PS50158">
    <property type="entry name" value="ZF_CCHC"/>
    <property type="match status" value="1"/>
</dbReference>
<dbReference type="AlphaFoldDB" id="A0A3P9JJ87"/>
<dbReference type="InterPro" id="IPR001878">
    <property type="entry name" value="Znf_CCHC"/>
</dbReference>
<dbReference type="Ensembl" id="ENSORLT00015023746.1">
    <property type="protein sequence ID" value="ENSORLP00015032076.1"/>
    <property type="gene ID" value="ENSORLG00015016677.1"/>
</dbReference>
<reference evidence="4" key="4">
    <citation type="submission" date="2025-09" db="UniProtKB">
        <authorList>
            <consortium name="Ensembl"/>
        </authorList>
    </citation>
    <scope>IDENTIFICATION</scope>
    <source>
        <strain evidence="4">HSOK</strain>
    </source>
</reference>
<feature type="region of interest" description="Disordered" evidence="2">
    <location>
        <begin position="59"/>
        <end position="83"/>
    </location>
</feature>
<dbReference type="InterPro" id="IPR036875">
    <property type="entry name" value="Znf_CCHC_sf"/>
</dbReference>
<evidence type="ECO:0000259" key="3">
    <source>
        <dbReference type="PROSITE" id="PS50158"/>
    </source>
</evidence>
<proteinExistence type="predicted"/>
<dbReference type="SUPFAM" id="SSF57756">
    <property type="entry name" value="Retrovirus zinc finger-like domains"/>
    <property type="match status" value="1"/>
</dbReference>
<name>A0A3P9JJ87_ORYLA</name>
<dbReference type="InterPro" id="IPR045358">
    <property type="entry name" value="Ty3_capsid"/>
</dbReference>
<evidence type="ECO:0000256" key="2">
    <source>
        <dbReference type="SAM" id="MobiDB-lite"/>
    </source>
</evidence>
<reference key="1">
    <citation type="journal article" date="2007" name="Nature">
        <title>The medaka draft genome and insights into vertebrate genome evolution.</title>
        <authorList>
            <person name="Kasahara M."/>
            <person name="Naruse K."/>
            <person name="Sasaki S."/>
            <person name="Nakatani Y."/>
            <person name="Qu W."/>
            <person name="Ahsan B."/>
            <person name="Yamada T."/>
            <person name="Nagayasu Y."/>
            <person name="Doi K."/>
            <person name="Kasai Y."/>
            <person name="Jindo T."/>
            <person name="Kobayashi D."/>
            <person name="Shimada A."/>
            <person name="Toyoda A."/>
            <person name="Kuroki Y."/>
            <person name="Fujiyama A."/>
            <person name="Sasaki T."/>
            <person name="Shimizu A."/>
            <person name="Asakawa S."/>
            <person name="Shimizu N."/>
            <person name="Hashimoto S."/>
            <person name="Yang J."/>
            <person name="Lee Y."/>
            <person name="Matsushima K."/>
            <person name="Sugano S."/>
            <person name="Sakaizumi M."/>
            <person name="Narita T."/>
            <person name="Ohishi K."/>
            <person name="Haga S."/>
            <person name="Ohta F."/>
            <person name="Nomoto H."/>
            <person name="Nogata K."/>
            <person name="Morishita T."/>
            <person name="Endo T."/>
            <person name="Shin-I T."/>
            <person name="Takeda H."/>
            <person name="Morishita S."/>
            <person name="Kohara Y."/>
        </authorList>
    </citation>
    <scope>NUCLEOTIDE SEQUENCE [LARGE SCALE GENOMIC DNA]</scope>
    <source>
        <strain>Hd-rR</strain>
    </source>
</reference>
<dbReference type="Gene3D" id="4.10.60.10">
    <property type="entry name" value="Zinc finger, CCHC-type"/>
    <property type="match status" value="1"/>
</dbReference>
<feature type="region of interest" description="Disordered" evidence="2">
    <location>
        <begin position="258"/>
        <end position="294"/>
    </location>
</feature>
<dbReference type="InterPro" id="IPR032567">
    <property type="entry name" value="RTL1-rel"/>
</dbReference>
<dbReference type="GO" id="GO:0003676">
    <property type="term" value="F:nucleic acid binding"/>
    <property type="evidence" value="ECO:0007669"/>
    <property type="project" value="InterPro"/>
</dbReference>
<keyword evidence="1" id="KW-0863">Zinc-finger</keyword>
<evidence type="ECO:0000313" key="4">
    <source>
        <dbReference type="Ensembl" id="ENSORLP00015032076.1"/>
    </source>
</evidence>
<reference evidence="4 5" key="2">
    <citation type="submission" date="2017-04" db="EMBL/GenBank/DDBJ databases">
        <title>CpG methylation of centromeres and impact of large insertions on vertebrate speciation.</title>
        <authorList>
            <person name="Ichikawa K."/>
            <person name="Yoshimura J."/>
            <person name="Morishita S."/>
        </authorList>
    </citation>
    <scope>NUCLEOTIDE SEQUENCE</scope>
    <source>
        <strain evidence="4 5">HSOK</strain>
    </source>
</reference>
<feature type="domain" description="CCHC-type" evidence="3">
    <location>
        <begin position="319"/>
        <end position="334"/>
    </location>
</feature>
<evidence type="ECO:0000256" key="1">
    <source>
        <dbReference type="PROSITE-ProRule" id="PRU00047"/>
    </source>
</evidence>
<dbReference type="PANTHER" id="PTHR15503:SF36">
    <property type="entry name" value="RETROTRANSPOSON GAG-LIKE PROTEIN 5"/>
    <property type="match status" value="1"/>
</dbReference>
<keyword evidence="1" id="KW-0862">Zinc</keyword>
<organism evidence="4 5">
    <name type="scientific">Oryzias latipes</name>
    <name type="common">Japanese rice fish</name>
    <name type="synonym">Japanese killifish</name>
    <dbReference type="NCBI Taxonomy" id="8090"/>
    <lineage>
        <taxon>Eukaryota</taxon>
        <taxon>Metazoa</taxon>
        <taxon>Chordata</taxon>
        <taxon>Craniata</taxon>
        <taxon>Vertebrata</taxon>
        <taxon>Euteleostomi</taxon>
        <taxon>Actinopterygii</taxon>
        <taxon>Neopterygii</taxon>
        <taxon>Teleostei</taxon>
        <taxon>Neoteleostei</taxon>
        <taxon>Acanthomorphata</taxon>
        <taxon>Ovalentaria</taxon>
        <taxon>Atherinomorphae</taxon>
        <taxon>Beloniformes</taxon>
        <taxon>Adrianichthyidae</taxon>
        <taxon>Oryziinae</taxon>
        <taxon>Oryzias</taxon>
    </lineage>
</organism>
<dbReference type="PANTHER" id="PTHR15503">
    <property type="entry name" value="LDOC1 RELATED"/>
    <property type="match status" value="1"/>
</dbReference>
<feature type="compositionally biased region" description="Low complexity" evidence="2">
    <location>
        <begin position="274"/>
        <end position="290"/>
    </location>
</feature>
<protein>
    <recommendedName>
        <fullName evidence="3">CCHC-type domain-containing protein</fullName>
    </recommendedName>
</protein>
<feature type="compositionally biased region" description="Basic and acidic residues" evidence="2">
    <location>
        <begin position="258"/>
        <end position="273"/>
    </location>
</feature>
<keyword evidence="1" id="KW-0479">Metal-binding</keyword>
<evidence type="ECO:0000313" key="5">
    <source>
        <dbReference type="Proteomes" id="UP000265200"/>
    </source>
</evidence>
<reference evidence="4" key="3">
    <citation type="submission" date="2025-08" db="UniProtKB">
        <authorList>
            <consortium name="Ensembl"/>
        </authorList>
    </citation>
    <scope>IDENTIFICATION</scope>
    <source>
        <strain evidence="4">HSOK</strain>
    </source>
</reference>